<evidence type="ECO:0000256" key="1">
    <source>
        <dbReference type="ARBA" id="ARBA00006432"/>
    </source>
</evidence>
<name>A0ABY0V6U8_9ACTO</name>
<evidence type="ECO:0000313" key="6">
    <source>
        <dbReference type="Proteomes" id="UP000198976"/>
    </source>
</evidence>
<dbReference type="InterPro" id="IPR042099">
    <property type="entry name" value="ANL_N_sf"/>
</dbReference>
<dbReference type="InterPro" id="IPR000873">
    <property type="entry name" value="AMP-dep_synth/lig_dom"/>
</dbReference>
<proteinExistence type="inferred from homology"/>
<reference evidence="5 6" key="1">
    <citation type="submission" date="2016-10" db="EMBL/GenBank/DDBJ databases">
        <authorList>
            <person name="Varghese N."/>
            <person name="Submissions S."/>
        </authorList>
    </citation>
    <scope>NUCLEOTIDE SEQUENCE [LARGE SCALE GENOMIC DNA]</scope>
    <source>
        <strain evidence="5 6">DSM 9169</strain>
    </source>
</reference>
<dbReference type="Proteomes" id="UP000198976">
    <property type="component" value="Chromosome I"/>
</dbReference>
<dbReference type="InterPro" id="IPR045851">
    <property type="entry name" value="AMP-bd_C_sf"/>
</dbReference>
<dbReference type="RefSeq" id="WP_092648450.1">
    <property type="nucleotide sequence ID" value="NZ_LT629792.1"/>
</dbReference>
<dbReference type="SUPFAM" id="SSF56801">
    <property type="entry name" value="Acetyl-CoA synthetase-like"/>
    <property type="match status" value="1"/>
</dbReference>
<sequence length="559" mass="59473">MITEPHADFSAIHFLALSAARHAGRDNLIELHLDPAAHTYSEASRRTLAHSLDNALRAAQVLLDWNVGPTCRVIIMAPNCAWHMLVHVACSAIGAITVPLDQHLQAGELAAILVNCEPDVVICGDAQIDRVERATTLNIDADNASHPARQPRVVTVDQWSRAVAETSPLPLADVAALPADTVGAILYTSGTAAHPKGVTLTHENLWWGTRNFRDVFEYGPRTVEAVSVPLSHIGGFNGTTLDLAVSGGTVIIVDAFHPAALVEALGSYQVEMMFAVPTMYRMMCQVPTFTSDGLPSFTRPLIGGAPVPADLAAMLRERGLEPFSVWGMTEQAASGTCLVPGLPADRSTTSGFPFPHTRIGIEMVDGLDAHAVPVEGTRAGESPSLVASVLPPSSRGGDIRANTIGELICTGPSVTNGYWNDEELNAASLRGPWLRTGDLGFIDEDGFVHIVGRKVATVNTGGEKVLPHEVEQVLTRMDGVRSAHVVGVPDVKWGEAVSAVLVMNEGCEAPSLHDVREFAGRYLARFKVPQRLAVVESLPVSSNGKVTVSALRAVFAPGD</sequence>
<evidence type="ECO:0000259" key="3">
    <source>
        <dbReference type="Pfam" id="PF00501"/>
    </source>
</evidence>
<comment type="similarity">
    <text evidence="1">Belongs to the ATP-dependent AMP-binding enzyme family.</text>
</comment>
<evidence type="ECO:0000313" key="5">
    <source>
        <dbReference type="EMBL" id="SDT90691.1"/>
    </source>
</evidence>
<feature type="domain" description="AMP-binding enzyme C-terminal" evidence="4">
    <location>
        <begin position="469"/>
        <end position="545"/>
    </location>
</feature>
<organism evidence="5 6">
    <name type="scientific">Schaalia radingae</name>
    <dbReference type="NCBI Taxonomy" id="131110"/>
    <lineage>
        <taxon>Bacteria</taxon>
        <taxon>Bacillati</taxon>
        <taxon>Actinomycetota</taxon>
        <taxon>Actinomycetes</taxon>
        <taxon>Actinomycetales</taxon>
        <taxon>Actinomycetaceae</taxon>
        <taxon>Schaalia</taxon>
    </lineage>
</organism>
<dbReference type="EMBL" id="LT629792">
    <property type="protein sequence ID" value="SDT90691.1"/>
    <property type="molecule type" value="Genomic_DNA"/>
</dbReference>
<keyword evidence="6" id="KW-1185">Reference proteome</keyword>
<evidence type="ECO:0000259" key="4">
    <source>
        <dbReference type="Pfam" id="PF13193"/>
    </source>
</evidence>
<dbReference type="Pfam" id="PF13193">
    <property type="entry name" value="AMP-binding_C"/>
    <property type="match status" value="1"/>
</dbReference>
<evidence type="ECO:0000256" key="2">
    <source>
        <dbReference type="ARBA" id="ARBA00022598"/>
    </source>
</evidence>
<protein>
    <submittedName>
        <fullName evidence="5">Fatty-acyl-CoA synthase</fullName>
    </submittedName>
</protein>
<dbReference type="Gene3D" id="3.30.300.30">
    <property type="match status" value="1"/>
</dbReference>
<dbReference type="Gene3D" id="3.40.50.12780">
    <property type="entry name" value="N-terminal domain of ligase-like"/>
    <property type="match status" value="1"/>
</dbReference>
<dbReference type="PANTHER" id="PTHR43201">
    <property type="entry name" value="ACYL-COA SYNTHETASE"/>
    <property type="match status" value="1"/>
</dbReference>
<keyword evidence="2" id="KW-0436">Ligase</keyword>
<dbReference type="Pfam" id="PF00501">
    <property type="entry name" value="AMP-binding"/>
    <property type="match status" value="1"/>
</dbReference>
<dbReference type="PANTHER" id="PTHR43201:SF5">
    <property type="entry name" value="MEDIUM-CHAIN ACYL-COA LIGASE ACSF2, MITOCHONDRIAL"/>
    <property type="match status" value="1"/>
</dbReference>
<gene>
    <name evidence="5" type="ORF">SAMN04489714_0772</name>
</gene>
<feature type="domain" description="AMP-dependent synthetase/ligase" evidence="3">
    <location>
        <begin position="39"/>
        <end position="419"/>
    </location>
</feature>
<dbReference type="InterPro" id="IPR025110">
    <property type="entry name" value="AMP-bd_C"/>
</dbReference>
<accession>A0ABY0V6U8</accession>